<feature type="chain" id="PRO_5014860756" evidence="1">
    <location>
        <begin position="21"/>
        <end position="434"/>
    </location>
</feature>
<proteinExistence type="predicted"/>
<evidence type="ECO:0000256" key="1">
    <source>
        <dbReference type="SAM" id="SignalP"/>
    </source>
</evidence>
<keyword evidence="1" id="KW-0732">Signal</keyword>
<evidence type="ECO:0000313" key="2">
    <source>
        <dbReference type="EMBL" id="SPE24374.1"/>
    </source>
</evidence>
<feature type="signal peptide" evidence="1">
    <location>
        <begin position="1"/>
        <end position="20"/>
    </location>
</feature>
<name>A0A2N9LMK3_9BACT</name>
<dbReference type="AlphaFoldDB" id="A0A2N9LMK3"/>
<dbReference type="EMBL" id="OKRB01000103">
    <property type="protein sequence ID" value="SPE24374.1"/>
    <property type="molecule type" value="Genomic_DNA"/>
</dbReference>
<gene>
    <name evidence="2" type="ORF">SBA5_450032</name>
</gene>
<sequence>MKANLLLASALFVCAVPAFCDSSIVVSSPQASATVGVPFVLAATASPCSGQTVSAMGYSLDYGATAFVYAASINASVTAATGSHTLHVKSWGNLGAGCDTDVPIVVSASAPPGQYTDVTVSQPNNGAELVSGFTLAASGTQCDSQAIVAFGFSVDDSSQTTFAMGNSVNAPVSSPLGAHTLRVKSWGNQGAGCVTNVAINVVPSPVSQLPSNAIAVPSIQNLVNWQAGFDTGTGGGASSSGVTVLTASPSLSGSSREFYTTSANYGGERYDIQFGADTSTSNFLYDGWFYLTGSSANIANLEFDLYQTMANGQTVIFGFQCDSWLGTWDYTANAGTPAAFVDEWLPSTQTCNLNNWAQNSWHHVQIEYSHDANGNATYHSVWLDNVEQDLNITVPDAFALYWGPTLLTNFQVDGWTEGESTSTVYMDNLTVYRW</sequence>
<accession>A0A2N9LMK3</accession>
<protein>
    <submittedName>
        <fullName evidence="2">Uncharacterized protein</fullName>
    </submittedName>
</protein>
<reference evidence="3" key="1">
    <citation type="submission" date="2018-02" db="EMBL/GenBank/DDBJ databases">
        <authorList>
            <person name="Hausmann B."/>
        </authorList>
    </citation>
    <scope>NUCLEOTIDE SEQUENCE [LARGE SCALE GENOMIC DNA]</scope>
    <source>
        <strain evidence="3">Peat soil MAG SbA5</strain>
    </source>
</reference>
<organism evidence="2 3">
    <name type="scientific">Candidatus Sulfuritelmatomonas gaucii</name>
    <dbReference type="NCBI Taxonomy" id="2043161"/>
    <lineage>
        <taxon>Bacteria</taxon>
        <taxon>Pseudomonadati</taxon>
        <taxon>Acidobacteriota</taxon>
        <taxon>Terriglobia</taxon>
        <taxon>Terriglobales</taxon>
        <taxon>Acidobacteriaceae</taxon>
        <taxon>Candidatus Sulfuritelmatomonas</taxon>
    </lineage>
</organism>
<dbReference type="OrthoDB" id="115279at2"/>
<dbReference type="Proteomes" id="UP000239735">
    <property type="component" value="Unassembled WGS sequence"/>
</dbReference>
<evidence type="ECO:0000313" key="3">
    <source>
        <dbReference type="Proteomes" id="UP000239735"/>
    </source>
</evidence>